<feature type="compositionally biased region" description="Low complexity" evidence="6">
    <location>
        <begin position="2344"/>
        <end position="2355"/>
    </location>
</feature>
<organism evidence="8 9">
    <name type="scientific">Folsomia candida</name>
    <name type="common">Springtail</name>
    <dbReference type="NCBI Taxonomy" id="158441"/>
    <lineage>
        <taxon>Eukaryota</taxon>
        <taxon>Metazoa</taxon>
        <taxon>Ecdysozoa</taxon>
        <taxon>Arthropoda</taxon>
        <taxon>Hexapoda</taxon>
        <taxon>Collembola</taxon>
        <taxon>Entomobryomorpha</taxon>
        <taxon>Isotomoidea</taxon>
        <taxon>Isotomidae</taxon>
        <taxon>Proisotominae</taxon>
        <taxon>Folsomia</taxon>
    </lineage>
</organism>
<feature type="repeat" description="ANK" evidence="4">
    <location>
        <begin position="2033"/>
        <end position="2065"/>
    </location>
</feature>
<feature type="compositionally biased region" description="Low complexity" evidence="6">
    <location>
        <begin position="48"/>
        <end position="80"/>
    </location>
</feature>
<dbReference type="GO" id="GO:0003723">
    <property type="term" value="F:RNA binding"/>
    <property type="evidence" value="ECO:0007669"/>
    <property type="project" value="UniProtKB-UniRule"/>
</dbReference>
<evidence type="ECO:0000256" key="6">
    <source>
        <dbReference type="SAM" id="MobiDB-lite"/>
    </source>
</evidence>
<feature type="repeat" description="ANK" evidence="4">
    <location>
        <begin position="2134"/>
        <end position="2166"/>
    </location>
</feature>
<feature type="compositionally biased region" description="Polar residues" evidence="6">
    <location>
        <begin position="2505"/>
        <end position="2515"/>
    </location>
</feature>
<feature type="repeat" description="ANK" evidence="4">
    <location>
        <begin position="1999"/>
        <end position="2031"/>
    </location>
</feature>
<reference evidence="8 9" key="1">
    <citation type="submission" date="2015-12" db="EMBL/GenBank/DDBJ databases">
        <title>The genome of Folsomia candida.</title>
        <authorList>
            <person name="Faddeeva A."/>
            <person name="Derks M.F."/>
            <person name="Anvar Y."/>
            <person name="Smit S."/>
            <person name="Van Straalen N."/>
            <person name="Roelofs D."/>
        </authorList>
    </citation>
    <scope>NUCLEOTIDE SEQUENCE [LARGE SCALE GENOMIC DNA]</scope>
    <source>
        <strain evidence="8 9">VU population</strain>
        <tissue evidence="8">Whole body</tissue>
    </source>
</reference>
<dbReference type="STRING" id="158441.A0A226EPN1"/>
<evidence type="ECO:0000256" key="2">
    <source>
        <dbReference type="ARBA" id="ARBA00023043"/>
    </source>
</evidence>
<feature type="repeat" description="ANK" evidence="4">
    <location>
        <begin position="2101"/>
        <end position="2133"/>
    </location>
</feature>
<feature type="repeat" description="ANK" evidence="4">
    <location>
        <begin position="2066"/>
        <end position="2098"/>
    </location>
</feature>
<feature type="compositionally biased region" description="Acidic residues" evidence="6">
    <location>
        <begin position="661"/>
        <end position="670"/>
    </location>
</feature>
<feature type="compositionally biased region" description="Basic and acidic residues" evidence="6">
    <location>
        <begin position="2659"/>
        <end position="2669"/>
    </location>
</feature>
<feature type="compositionally biased region" description="Low complexity" evidence="6">
    <location>
        <begin position="1423"/>
        <end position="1441"/>
    </location>
</feature>
<dbReference type="InterPro" id="IPR004088">
    <property type="entry name" value="KH_dom_type_1"/>
</dbReference>
<name>A0A226EPN1_FOLCA</name>
<feature type="compositionally biased region" description="Low complexity" evidence="6">
    <location>
        <begin position="3401"/>
        <end position="3417"/>
    </location>
</feature>
<dbReference type="Pfam" id="PF00023">
    <property type="entry name" value="Ank"/>
    <property type="match status" value="1"/>
</dbReference>
<dbReference type="Proteomes" id="UP000198287">
    <property type="component" value="Unassembled WGS sequence"/>
</dbReference>
<feature type="compositionally biased region" description="Polar residues" evidence="6">
    <location>
        <begin position="2529"/>
        <end position="2540"/>
    </location>
</feature>
<feature type="repeat" description="ANK" evidence="4">
    <location>
        <begin position="1114"/>
        <end position="1146"/>
    </location>
</feature>
<dbReference type="SUPFAM" id="SSF54791">
    <property type="entry name" value="Eukaryotic type KH-domain (KH-domain type I)"/>
    <property type="match status" value="1"/>
</dbReference>
<feature type="region of interest" description="Disordered" evidence="6">
    <location>
        <begin position="1"/>
        <end position="238"/>
    </location>
</feature>
<dbReference type="GO" id="GO:0005737">
    <property type="term" value="C:cytoplasm"/>
    <property type="evidence" value="ECO:0007669"/>
    <property type="project" value="TreeGrafter"/>
</dbReference>
<dbReference type="SMART" id="SM00322">
    <property type="entry name" value="KH"/>
    <property type="match status" value="1"/>
</dbReference>
<feature type="compositionally biased region" description="Low complexity" evidence="6">
    <location>
        <begin position="1813"/>
        <end position="1829"/>
    </location>
</feature>
<evidence type="ECO:0000256" key="3">
    <source>
        <dbReference type="ARBA" id="ARBA00023054"/>
    </source>
</evidence>
<dbReference type="Pfam" id="PF12796">
    <property type="entry name" value="Ank_2"/>
    <property type="match status" value="9"/>
</dbReference>
<proteinExistence type="predicted"/>
<feature type="compositionally biased region" description="Polar residues" evidence="6">
    <location>
        <begin position="3087"/>
        <end position="3112"/>
    </location>
</feature>
<dbReference type="SMART" id="SM00248">
    <property type="entry name" value="ANK"/>
    <property type="match status" value="24"/>
</dbReference>
<dbReference type="InterPro" id="IPR004087">
    <property type="entry name" value="KH_dom"/>
</dbReference>
<feature type="compositionally biased region" description="Low complexity" evidence="6">
    <location>
        <begin position="3352"/>
        <end position="3367"/>
    </location>
</feature>
<evidence type="ECO:0000313" key="9">
    <source>
        <dbReference type="Proteomes" id="UP000198287"/>
    </source>
</evidence>
<evidence type="ECO:0000256" key="4">
    <source>
        <dbReference type="PROSITE-ProRule" id="PRU00023"/>
    </source>
</evidence>
<feature type="compositionally biased region" description="Pro residues" evidence="6">
    <location>
        <begin position="96"/>
        <end position="108"/>
    </location>
</feature>
<feature type="region of interest" description="Disordered" evidence="6">
    <location>
        <begin position="3348"/>
        <end position="3379"/>
    </location>
</feature>
<dbReference type="PROSITE" id="PS50084">
    <property type="entry name" value="KH_TYPE_1"/>
    <property type="match status" value="1"/>
</dbReference>
<feature type="region of interest" description="Disordered" evidence="6">
    <location>
        <begin position="1208"/>
        <end position="1307"/>
    </location>
</feature>
<feature type="compositionally biased region" description="Basic residues" evidence="6">
    <location>
        <begin position="2262"/>
        <end position="2273"/>
    </location>
</feature>
<feature type="repeat" description="ANK" evidence="4">
    <location>
        <begin position="557"/>
        <end position="589"/>
    </location>
</feature>
<feature type="compositionally biased region" description="Low complexity" evidence="6">
    <location>
        <begin position="1256"/>
        <end position="1265"/>
    </location>
</feature>
<feature type="repeat" description="ANK" evidence="4">
    <location>
        <begin position="1048"/>
        <end position="1080"/>
    </location>
</feature>
<dbReference type="SUPFAM" id="SSF48403">
    <property type="entry name" value="Ankyrin repeat"/>
    <property type="match status" value="3"/>
</dbReference>
<dbReference type="InterPro" id="IPR047373">
    <property type="entry name" value="KH-I_MASK"/>
</dbReference>
<feature type="compositionally biased region" description="Polar residues" evidence="6">
    <location>
        <begin position="1755"/>
        <end position="1773"/>
    </location>
</feature>
<feature type="repeat" description="ANK" evidence="4">
    <location>
        <begin position="1897"/>
        <end position="1929"/>
    </location>
</feature>
<dbReference type="EMBL" id="LNIX01000002">
    <property type="protein sequence ID" value="OXA59158.1"/>
    <property type="molecule type" value="Genomic_DNA"/>
</dbReference>
<feature type="repeat" description="ANK" evidence="4">
    <location>
        <begin position="1931"/>
        <end position="1963"/>
    </location>
</feature>
<feature type="region of interest" description="Disordered" evidence="6">
    <location>
        <begin position="645"/>
        <end position="691"/>
    </location>
</feature>
<feature type="compositionally biased region" description="Polar residues" evidence="6">
    <location>
        <begin position="176"/>
        <end position="185"/>
    </location>
</feature>
<feature type="repeat" description="ANK" evidence="4">
    <location>
        <begin position="984"/>
        <end position="1016"/>
    </location>
</feature>
<feature type="compositionally biased region" description="Low complexity" evidence="6">
    <location>
        <begin position="2606"/>
        <end position="2657"/>
    </location>
</feature>
<feature type="compositionally biased region" description="Low complexity" evidence="6">
    <location>
        <begin position="3011"/>
        <end position="3023"/>
    </location>
</feature>
<feature type="compositionally biased region" description="Acidic residues" evidence="6">
    <location>
        <begin position="189"/>
        <end position="219"/>
    </location>
</feature>
<dbReference type="Gene3D" id="1.25.40.20">
    <property type="entry name" value="Ankyrin repeat-containing domain"/>
    <property type="match status" value="8"/>
</dbReference>
<dbReference type="Pfam" id="PF00013">
    <property type="entry name" value="KH_1"/>
    <property type="match status" value="1"/>
</dbReference>
<dbReference type="PANTHER" id="PTHR23206">
    <property type="entry name" value="MASK PROTEIN"/>
    <property type="match status" value="1"/>
</dbReference>
<dbReference type="InterPro" id="IPR036770">
    <property type="entry name" value="Ankyrin_rpt-contain_sf"/>
</dbReference>
<keyword evidence="9" id="KW-1185">Reference proteome</keyword>
<feature type="region of interest" description="Disordered" evidence="6">
    <location>
        <begin position="2262"/>
        <end position="2680"/>
    </location>
</feature>
<sequence>MSRHTMSKGMMTKGQKGVARRAAAQQIPPPPATTTTTTSVLNNKEHNNNTSSSSSSSKGNPSSQPQSSVPTSKTTTSSAKVLKEGGNKNSSSSLPPAAPSSSPIPPDDPAAEDELLDVEELDVEVVDDDDDDDDDEECEEEEDDEEGDEDDEEYDNDTEPCETRVTPGKRGPPNNPSYNSRSFTHSSSEEDDEDEGEGDDSLDREESDDEDEDEDEDGLEPPGFLLNADGDPSIQGIPPDAQARLEAFFEAAGFTDGKLMSDPENLRKLTLTVSSALGEASAAINRMRDSQRRKSLEEGRNDSMEEGDSLLALACSSGYFELARVLLAMGANVDDRGSKGDLTPLMDAASQGHVEIVKLLISHGAEVNAQSACGNSPLMYASAAGHDDIVKELLKAGARVEDNNENGHTPLMESASSGHTGVAKILLDNGAGINTASNEFKESALTVACYKGHLEMVRFLLASGADQQHKTDEMHTALMEASMDGHVEVAKLLLDCGAQVCDNNWTPMFCRGVKLSSASSSCSRRSVITNRKKCMNLELMMDPDNLYRNQVNMPVDSFESPLTLAACGGHVELAQLLIDRGANIEEQQQQQDRFLGKKVYVKGEWIDMPEKLTDAYVSGHVVDMNKIEFADASCSDEDCSCNYSTCDDDDDSADSGSKNDSDEEEEDNSTSEEPGLVNDEIENDDDDHKSEPAYSLRKCENLLHFCQQIEETLNRVKNIKEEDLEWETLHEEVEGGSKSGDTFCKSMCYTHNGRRKLSRRQRPCLYDHSSILTAANGESNCLKCCSAEWTRFSPGCPFFVCFKCLEEVQKYVECLCHSGEVIISMSGLSNDLRYFWWNTMNYEANKNYVCPTVSDRRWKQKFKKLSKKGSVVRKKPLGVISCPVEYGFRFHKLLEEYADDIKLMDPLKLRRNITEASGYVRIVYMLLRLVGNHYYGARKIFDVSGREIREKQINDDDEVGLDDMKLTRENFNTLRQYCLEVNDEGYTPLMESSREGHIQVVKCLIAAGAKVNAETDETHETALTLSACGGFLEAVDTLVNKGADIELGASTPLMEASQEGHYQVVKYLLDKNAQIHRETQTGDTALSYASENGHVDVVQLLVENGANPEHLSEGGRTPLMKACRGGHVDVIKFLLTRGVDVNRQTASNDHTPLSLASAGGHLAAVEVLLTAGANPYHKLKDNSTMIIEAARGGHTSCIRAILDHEKKLSEKGQAPVPGGKGGKGAAQAKAVPADSTKTNANATNQQGKSVLRKSRSTSTLDSSQSNEKTKKVDVSASPASNTTNTDAIAKSLSKLPPPNIMTPIPDSPILKSLNQTLPLGDGKVASTTPAGDDIRKKPVPGLPSGKQQQQTVITQHQHDKSGGNLKAATASQVQSQNQANACTECNTTSSSTPSSNIAVPSIIPKTPEQPHGVTKRAAAADISPGSATSSTTSPSSNTTSPGGPPLVPSQVTAATAISERPKVKANKPSARKQLQQQIQQQLQQQSQSPSALVSSSAVGAVSPNNGGVVVVGGGAKAAPLLTTLANPSPPPTVPFIPGLPTQMLQMQVQQHQSQLIYQQGNPGDRKFECFESGVGAAAALAYDNPEITAADFAQVLAAAGTFTAQQQQQLPPSSSSVIIPAPPPGTTTTTTTTTVVVTHGNGETETIMEGELPPGANEMIMTAATAAFPLDCQGQVQVASYQVSSPISVGVTELPPTSLTTTTMHTTTIINSAGGGSQILLPHPTRHPPPLPVAFSEAAAAAGLRIPSGAPPSKQPNKTLSGKMAQAQTQTTPIVKDPRPGPPAPSKPPSASSVAATAVPKKQTAKRTRPFSQGPQGHNHHGGPCPNNHKGCGGHTNAVGTQTPGAAVDKNAKALDVDSATESSGETSLSIAAGQGHLEVVEFLLERNASIEHRDKKGCTPLILAADGGHEKVVDRLISQGADVEAQSERTKDTALSLACTKGRYEVVELLLKRGANKEHRNVSDYTPLSLAASGGFVNIIKLLLQTGAEINSRTGSKLGISPLMLAAMNGNTSAVRLLLDMGSDINAQIETNKNTALTLACFQGRHEVVSLLLERKANLEHRAKTGLTPLMEAANGGYVEVGRVLLEKGADVNAPPVPATRDTALTIAADKGHFRFVEMLLGAAANVEVRNKKGCTPLWLSCNGGHLDVCQALQRAGADVDAQDNRRISCLMASFKKGHVKVVRWIVKYVKQFPGDSEMSRYFIGLANEAELLKRAQQCMEYIKQAKDKQALEASKNANILLEELELEKCREESKKAAAAKRREKKKKKKAEKKQLNDDGDGDNDDEDDNDIDVEDAQEPVEDLNPLGSHSSSLDKKQQAMKGSKGNKGNKENVQVPAHTPPVVVSVVVESNNNNKKDKPSSREPEPLPIIESSNAASSKVKDTNDSSSNAKNAKKKKSNHNKVAKSSSSDAVGVDSQIPPHQLSTNTASAVDPPSSKSAPFSSSNEKDVTGKKSSNGKHDKDVLKEKVKEVEDVYGKGKNGSNKERKNKENAEEKKNLKDESSSQSSTTNTKESSANHHHHLHNSAPTNANKGTSHVTPSKKGKASAASITSTNSDLGQGPEPLMNISLNPPHSHSNRKGGVSNSGGGAYEHEIHNTFPHNNYASTIMTPSSPSSTAPNLTASSATTSATSPSSASAAVVGSTLSNKSPSQPNKPSGRKDDGWKEVTRSCPSSRSKKVMVPSTVISRVIGRGGCNINAIREATNAHIEVEKQQKGQVQPERSIQIKGTSEATKQAFNLITALMNEPDVDIKKLIPQHVRPSGASAASSGASGGASTPTPILSNANAFPVIGSASAPLPPIGQTMTASSNTGSFTSAATSAPMTIGSTAGVIEAKSASSFSKKGSPTPKVIAANSSVSPPLSYMIKSGSGSPPIKKPSVVSTNAGNFEIGNFSVSEVPAEIYSKNYTGKKSMVFTNSGNGNNNSTSSSSNSTTSSVPGGGSSSYPSKHHHHQQVDSSQGSGGNNWGDTKPRNATPTLNMSNEMKQQPFNASTVHPSVAVPSGSPPLLGNQQRQQQHHQQQQQAPQSFSHGKEQHQQQQHHETGNQFGPNNMNPHVNGPNVNAPPSMGDAYPAPITVQRNLAPGSQPIGSNRTTIGTERSPSEASNNQDSSQPPQPLEYSPFNYTFSKTSGWFPGDLAVREPSSQSGGHPLASSFGPSNLISSLTAGGSTSALSSSAAARAMNFASVAASGTTTTAQMTQAGGITSIGKPLMGDVPMSHHHQQQQLPLQNQGQGGQIDQGLDQKADAAKAPGYRGNTSMGSPVMRMPHPQQPTPQQMNPHDRFNLDMNNQMSFNPRSAGPNYSAGPFQPQDMGLINSHQPVNGGNHMLYQQQQNNRLNPRAASFLVKVAPGQQQQQQQPLSINQQHQQPPPPPNSAFASTQQLGQNAFMQQYNKGMGGGHQQLQQQQGYGQQQQQQQSRRLGSNWGGYTNGSLEDIPGFQNLAGPGIMDPAALIGGLGDNMHDNQNPMKVDRLPRPIGGERTWKGSSSSSGQQAVGGGVGGGGVNLPFAMDGLDPAAGWLGMYGSSNQQQGFPTGANQGLPHPPRVGGGDRGGIGRRYMEDLDANRILEMQQQMYDGQQRQQQLMNGVNQIPQMMHMQNPLPPQPPGGMYPYGLEHMDQQQQHQIPKLEQQWESHLLMDDKHVQQGWGSNSKWGT</sequence>
<feature type="domain" description="K Homology" evidence="7">
    <location>
        <begin position="2674"/>
        <end position="2746"/>
    </location>
</feature>
<dbReference type="InterPro" id="IPR036612">
    <property type="entry name" value="KH_dom_type_1_sf"/>
</dbReference>
<feature type="repeat" description="ANK" evidence="4">
    <location>
        <begin position="306"/>
        <end position="338"/>
    </location>
</feature>
<keyword evidence="1" id="KW-0677">Repeat</keyword>
<dbReference type="InterPro" id="IPR051631">
    <property type="entry name" value="Ankyrin-KH/SAM_domain"/>
</dbReference>
<feature type="region of interest" description="Disordered" evidence="6">
    <location>
        <begin position="3476"/>
        <end position="3499"/>
    </location>
</feature>
<feature type="region of interest" description="Disordered" evidence="6">
    <location>
        <begin position="1745"/>
        <end position="1844"/>
    </location>
</feature>
<feature type="compositionally biased region" description="Acidic residues" evidence="6">
    <location>
        <begin position="2279"/>
        <end position="2303"/>
    </location>
</feature>
<comment type="caution">
    <text evidence="8">The sequence shown here is derived from an EMBL/GenBank/DDBJ whole genome shotgun (WGS) entry which is preliminary data.</text>
</comment>
<feature type="compositionally biased region" description="Polar residues" evidence="6">
    <location>
        <begin position="3044"/>
        <end position="3054"/>
    </location>
</feature>
<dbReference type="FunFam" id="1.25.40.20:FF:000012">
    <property type="entry name" value="ankyrin repeat domain-containing protein 17 isoform X1"/>
    <property type="match status" value="1"/>
</dbReference>
<accession>A0A226EPN1</accession>
<dbReference type="Gene3D" id="3.30.1370.10">
    <property type="entry name" value="K Homology domain, type 1"/>
    <property type="match status" value="1"/>
</dbReference>
<feature type="compositionally biased region" description="Polar residues" evidence="6">
    <location>
        <begin position="1277"/>
        <end position="1286"/>
    </location>
</feature>
<dbReference type="OrthoDB" id="10071877at2759"/>
<evidence type="ECO:0000259" key="7">
    <source>
        <dbReference type="SMART" id="SM00322"/>
    </source>
</evidence>
<feature type="repeat" description="ANK" evidence="4">
    <location>
        <begin position="1864"/>
        <end position="1896"/>
    </location>
</feature>
<feature type="region of interest" description="Disordered" evidence="6">
    <location>
        <begin position="2918"/>
        <end position="3123"/>
    </location>
</feature>
<feature type="region of interest" description="Disordered" evidence="6">
    <location>
        <begin position="284"/>
        <end position="305"/>
    </location>
</feature>
<feature type="compositionally biased region" description="Basic and acidic residues" evidence="6">
    <location>
        <begin position="2356"/>
        <end position="2367"/>
    </location>
</feature>
<feature type="compositionally biased region" description="Acidic residues" evidence="6">
    <location>
        <begin position="109"/>
        <end position="160"/>
    </location>
</feature>
<feature type="compositionally biased region" description="Low complexity" evidence="6">
    <location>
        <begin position="2918"/>
        <end position="2937"/>
    </location>
</feature>
<feature type="repeat" description="ANK" evidence="4">
    <location>
        <begin position="340"/>
        <end position="372"/>
    </location>
</feature>
<dbReference type="PANTHER" id="PTHR23206:SF8">
    <property type="entry name" value="ANKYRIN REPEAT AND KH DOMAIN-CONTAINING 1"/>
    <property type="match status" value="1"/>
</dbReference>
<feature type="compositionally biased region" description="Low complexity" evidence="6">
    <location>
        <begin position="1473"/>
        <end position="1490"/>
    </location>
</feature>
<feature type="repeat" description="ANK" evidence="4">
    <location>
        <begin position="1081"/>
        <end position="1113"/>
    </location>
</feature>
<dbReference type="FunFam" id="1.25.40.20:FF:000041">
    <property type="entry name" value="ankyrin repeat and KH domain-containing protein 1 isoform X1"/>
    <property type="match status" value="1"/>
</dbReference>
<feature type="compositionally biased region" description="Basic residues" evidence="6">
    <location>
        <begin position="2394"/>
        <end position="2405"/>
    </location>
</feature>
<feature type="compositionally biased region" description="Basic and acidic residues" evidence="6">
    <location>
        <begin position="3030"/>
        <end position="3043"/>
    </location>
</feature>
<feature type="repeat" description="ANK" evidence="4">
    <location>
        <begin position="440"/>
        <end position="472"/>
    </location>
</feature>
<feature type="region of interest" description="Disordered" evidence="6">
    <location>
        <begin position="1320"/>
        <end position="1490"/>
    </location>
</feature>
<feature type="repeat" description="ANK" evidence="4">
    <location>
        <begin position="1964"/>
        <end position="1996"/>
    </location>
</feature>
<feature type="compositionally biased region" description="Polar residues" evidence="6">
    <location>
        <begin position="2972"/>
        <end position="2995"/>
    </location>
</feature>
<feature type="repeat" description="ANK" evidence="4">
    <location>
        <begin position="373"/>
        <end position="405"/>
    </location>
</feature>
<feature type="compositionally biased region" description="Low complexity" evidence="6">
    <location>
        <begin position="2435"/>
        <end position="2446"/>
    </location>
</feature>
<dbReference type="Pfam" id="PF13637">
    <property type="entry name" value="Ank_4"/>
    <property type="match status" value="1"/>
</dbReference>
<dbReference type="OMA" id="WPMGTPT"/>
<keyword evidence="3" id="KW-0175">Coiled coil</keyword>
<evidence type="ECO:0000313" key="8">
    <source>
        <dbReference type="EMBL" id="OXA59158.1"/>
    </source>
</evidence>
<dbReference type="InterPro" id="IPR002110">
    <property type="entry name" value="Ankyrin_rpt"/>
</dbReference>
<feature type="compositionally biased region" description="Low complexity" evidence="6">
    <location>
        <begin position="1789"/>
        <end position="1802"/>
    </location>
</feature>
<dbReference type="PROSITE" id="PS50088">
    <property type="entry name" value="ANK_REPEAT"/>
    <property type="match status" value="21"/>
</dbReference>
<evidence type="ECO:0000256" key="1">
    <source>
        <dbReference type="ARBA" id="ARBA00022737"/>
    </source>
</evidence>
<feature type="repeat" description="ANK" evidence="4">
    <location>
        <begin position="473"/>
        <end position="500"/>
    </location>
</feature>
<evidence type="ECO:0000256" key="5">
    <source>
        <dbReference type="PROSITE-ProRule" id="PRU00117"/>
    </source>
</evidence>
<feature type="compositionally biased region" description="Basic and acidic residues" evidence="6">
    <location>
        <begin position="2447"/>
        <end position="2504"/>
    </location>
</feature>
<feature type="compositionally biased region" description="Basic and acidic residues" evidence="6">
    <location>
        <begin position="286"/>
        <end position="303"/>
    </location>
</feature>
<feature type="region of interest" description="Disordered" evidence="6">
    <location>
        <begin position="3392"/>
        <end position="3429"/>
    </location>
</feature>
<feature type="repeat" description="ANK" evidence="4">
    <location>
        <begin position="406"/>
        <end position="438"/>
    </location>
</feature>
<keyword evidence="5" id="KW-0694">RNA-binding</keyword>
<dbReference type="GO" id="GO:0010468">
    <property type="term" value="P:regulation of gene expression"/>
    <property type="evidence" value="ECO:0007669"/>
    <property type="project" value="UniProtKB-ARBA"/>
</dbReference>
<feature type="region of interest" description="Disordered" evidence="6">
    <location>
        <begin position="3200"/>
        <end position="3251"/>
    </location>
</feature>
<dbReference type="GO" id="GO:0045087">
    <property type="term" value="P:innate immune response"/>
    <property type="evidence" value="ECO:0007669"/>
    <property type="project" value="TreeGrafter"/>
</dbReference>
<feature type="repeat" description="ANK" evidence="4">
    <location>
        <begin position="1148"/>
        <end position="1174"/>
    </location>
</feature>
<feature type="compositionally biased region" description="Polar residues" evidence="6">
    <location>
        <begin position="1235"/>
        <end position="1248"/>
    </location>
</feature>
<protein>
    <submittedName>
        <fullName evidence="8">Ankyrin repeat and KH domain-containing protein 1</fullName>
    </submittedName>
</protein>
<keyword evidence="2 4" id="KW-0040">ANK repeat</keyword>
<dbReference type="CDD" id="cd22404">
    <property type="entry name" value="KH-I_MASK"/>
    <property type="match status" value="1"/>
</dbReference>
<feature type="compositionally biased region" description="Low complexity" evidence="6">
    <location>
        <begin position="1367"/>
        <end position="1395"/>
    </location>
</feature>
<dbReference type="PRINTS" id="PR01415">
    <property type="entry name" value="ANKYRIN"/>
</dbReference>
<feature type="compositionally biased region" description="Polar residues" evidence="6">
    <location>
        <begin position="2550"/>
        <end position="2559"/>
    </location>
</feature>
<gene>
    <name evidence="8" type="ORF">Fcan01_04227</name>
</gene>
<dbReference type="PROSITE" id="PS50297">
    <property type="entry name" value="ANK_REP_REGION"/>
    <property type="match status" value="20"/>
</dbReference>